<accession>A0A9D4PH91</accession>
<name>A0A9D4PH91_RHISA</name>
<feature type="region of interest" description="Disordered" evidence="1">
    <location>
        <begin position="1"/>
        <end position="26"/>
    </location>
</feature>
<reference evidence="2" key="2">
    <citation type="submission" date="2021-09" db="EMBL/GenBank/DDBJ databases">
        <authorList>
            <person name="Jia N."/>
            <person name="Wang J."/>
            <person name="Shi W."/>
            <person name="Du L."/>
            <person name="Sun Y."/>
            <person name="Zhan W."/>
            <person name="Jiang J."/>
            <person name="Wang Q."/>
            <person name="Zhang B."/>
            <person name="Ji P."/>
            <person name="Sakyi L.B."/>
            <person name="Cui X."/>
            <person name="Yuan T."/>
            <person name="Jiang B."/>
            <person name="Yang W."/>
            <person name="Lam T.T.-Y."/>
            <person name="Chang Q."/>
            <person name="Ding S."/>
            <person name="Wang X."/>
            <person name="Zhu J."/>
            <person name="Ruan X."/>
            <person name="Zhao L."/>
            <person name="Wei J."/>
            <person name="Que T."/>
            <person name="Du C."/>
            <person name="Cheng J."/>
            <person name="Dai P."/>
            <person name="Han X."/>
            <person name="Huang E."/>
            <person name="Gao Y."/>
            <person name="Liu J."/>
            <person name="Shao H."/>
            <person name="Ye R."/>
            <person name="Li L."/>
            <person name="Wei W."/>
            <person name="Wang X."/>
            <person name="Wang C."/>
            <person name="Huo Q."/>
            <person name="Li W."/>
            <person name="Guo W."/>
            <person name="Chen H."/>
            <person name="Chen S."/>
            <person name="Zhou L."/>
            <person name="Zhou L."/>
            <person name="Ni X."/>
            <person name="Tian J."/>
            <person name="Zhou Y."/>
            <person name="Sheng Y."/>
            <person name="Liu T."/>
            <person name="Pan Y."/>
            <person name="Xia L."/>
            <person name="Li J."/>
            <person name="Zhao F."/>
            <person name="Cao W."/>
        </authorList>
    </citation>
    <scope>NUCLEOTIDE SEQUENCE</scope>
    <source>
        <strain evidence="2">Rsan-2018</strain>
        <tissue evidence="2">Larvae</tissue>
    </source>
</reference>
<proteinExistence type="predicted"/>
<evidence type="ECO:0000256" key="1">
    <source>
        <dbReference type="SAM" id="MobiDB-lite"/>
    </source>
</evidence>
<dbReference type="EMBL" id="JABSTV010001253">
    <property type="protein sequence ID" value="KAH7942960.1"/>
    <property type="molecule type" value="Genomic_DNA"/>
</dbReference>
<feature type="region of interest" description="Disordered" evidence="1">
    <location>
        <begin position="38"/>
        <end position="122"/>
    </location>
</feature>
<dbReference type="AlphaFoldDB" id="A0A9D4PH91"/>
<comment type="caution">
    <text evidence="2">The sequence shown here is derived from an EMBL/GenBank/DDBJ whole genome shotgun (WGS) entry which is preliminary data.</text>
</comment>
<gene>
    <name evidence="2" type="ORF">HPB52_002735</name>
</gene>
<feature type="compositionally biased region" description="Polar residues" evidence="1">
    <location>
        <begin position="96"/>
        <end position="108"/>
    </location>
</feature>
<sequence length="122" mass="12988">MGPTMATRKTPDNLCPDTYASKTPDTYDNVLYISVLTSRQARSDGTMDLTGPGASADSKTIWGTALSSSPRGRVIDTRADASPTTASREKEGDASRTPQSGGSEQSYARTERGGGRVWQDQP</sequence>
<dbReference type="Proteomes" id="UP000821837">
    <property type="component" value="Unassembled WGS sequence"/>
</dbReference>
<evidence type="ECO:0000313" key="3">
    <source>
        <dbReference type="Proteomes" id="UP000821837"/>
    </source>
</evidence>
<keyword evidence="3" id="KW-1185">Reference proteome</keyword>
<organism evidence="2 3">
    <name type="scientific">Rhipicephalus sanguineus</name>
    <name type="common">Brown dog tick</name>
    <name type="synonym">Ixodes sanguineus</name>
    <dbReference type="NCBI Taxonomy" id="34632"/>
    <lineage>
        <taxon>Eukaryota</taxon>
        <taxon>Metazoa</taxon>
        <taxon>Ecdysozoa</taxon>
        <taxon>Arthropoda</taxon>
        <taxon>Chelicerata</taxon>
        <taxon>Arachnida</taxon>
        <taxon>Acari</taxon>
        <taxon>Parasitiformes</taxon>
        <taxon>Ixodida</taxon>
        <taxon>Ixodoidea</taxon>
        <taxon>Ixodidae</taxon>
        <taxon>Rhipicephalinae</taxon>
        <taxon>Rhipicephalus</taxon>
        <taxon>Rhipicephalus</taxon>
    </lineage>
</organism>
<protein>
    <submittedName>
        <fullName evidence="2">Uncharacterized protein</fullName>
    </submittedName>
</protein>
<reference evidence="2" key="1">
    <citation type="journal article" date="2020" name="Cell">
        <title>Large-Scale Comparative Analyses of Tick Genomes Elucidate Their Genetic Diversity and Vector Capacities.</title>
        <authorList>
            <consortium name="Tick Genome and Microbiome Consortium (TIGMIC)"/>
            <person name="Jia N."/>
            <person name="Wang J."/>
            <person name="Shi W."/>
            <person name="Du L."/>
            <person name="Sun Y."/>
            <person name="Zhan W."/>
            <person name="Jiang J.F."/>
            <person name="Wang Q."/>
            <person name="Zhang B."/>
            <person name="Ji P."/>
            <person name="Bell-Sakyi L."/>
            <person name="Cui X.M."/>
            <person name="Yuan T.T."/>
            <person name="Jiang B.G."/>
            <person name="Yang W.F."/>
            <person name="Lam T.T."/>
            <person name="Chang Q.C."/>
            <person name="Ding S.J."/>
            <person name="Wang X.J."/>
            <person name="Zhu J.G."/>
            <person name="Ruan X.D."/>
            <person name="Zhao L."/>
            <person name="Wei J.T."/>
            <person name="Ye R.Z."/>
            <person name="Que T.C."/>
            <person name="Du C.H."/>
            <person name="Zhou Y.H."/>
            <person name="Cheng J.X."/>
            <person name="Dai P.F."/>
            <person name="Guo W.B."/>
            <person name="Han X.H."/>
            <person name="Huang E.J."/>
            <person name="Li L.F."/>
            <person name="Wei W."/>
            <person name="Gao Y.C."/>
            <person name="Liu J.Z."/>
            <person name="Shao H.Z."/>
            <person name="Wang X."/>
            <person name="Wang C.C."/>
            <person name="Yang T.C."/>
            <person name="Huo Q.B."/>
            <person name="Li W."/>
            <person name="Chen H.Y."/>
            <person name="Chen S.E."/>
            <person name="Zhou L.G."/>
            <person name="Ni X.B."/>
            <person name="Tian J.H."/>
            <person name="Sheng Y."/>
            <person name="Liu T."/>
            <person name="Pan Y.S."/>
            <person name="Xia L.Y."/>
            <person name="Li J."/>
            <person name="Zhao F."/>
            <person name="Cao W.C."/>
        </authorList>
    </citation>
    <scope>NUCLEOTIDE SEQUENCE</scope>
    <source>
        <strain evidence="2">Rsan-2018</strain>
    </source>
</reference>
<evidence type="ECO:0000313" key="2">
    <source>
        <dbReference type="EMBL" id="KAH7942960.1"/>
    </source>
</evidence>